<evidence type="ECO:0000256" key="9">
    <source>
        <dbReference type="ARBA" id="ARBA00036943"/>
    </source>
</evidence>
<evidence type="ECO:0000313" key="18">
    <source>
        <dbReference type="EMBL" id="KAK3399187.1"/>
    </source>
</evidence>
<feature type="compositionally biased region" description="Basic and acidic residues" evidence="16">
    <location>
        <begin position="35"/>
        <end position="60"/>
    </location>
</feature>
<feature type="region of interest" description="Disordered" evidence="16">
    <location>
        <begin position="597"/>
        <end position="630"/>
    </location>
</feature>
<keyword evidence="5" id="KW-0507">mRNA processing</keyword>
<feature type="region of interest" description="Disordered" evidence="16">
    <location>
        <begin position="1"/>
        <end position="91"/>
    </location>
</feature>
<comment type="function">
    <text evidence="10">Formation of pseudouridine at positions 27 and 28 in the anticodon stem and loop of transfer RNAs; at positions 34 and 36 of intron-containing precursor tRNA(Ile) and at position 35 in the intron-containing tRNA(Tyr). Catalyzes pseudouridylation at position 44 in U2 snRNA. Also catalyzes pseudouridylation of mRNAs.</text>
</comment>
<dbReference type="Gene3D" id="3.30.70.580">
    <property type="entry name" value="Pseudouridine synthase I, catalytic domain, N-terminal subdomain"/>
    <property type="match status" value="1"/>
</dbReference>
<feature type="binding site" evidence="15">
    <location>
        <position position="239"/>
    </location>
    <ligand>
        <name>substrate</name>
    </ligand>
</feature>
<evidence type="ECO:0000259" key="17">
    <source>
        <dbReference type="Pfam" id="PF01416"/>
    </source>
</evidence>
<dbReference type="GO" id="GO:0006397">
    <property type="term" value="P:mRNA processing"/>
    <property type="evidence" value="ECO:0007669"/>
    <property type="project" value="UniProtKB-KW"/>
</dbReference>
<evidence type="ECO:0000256" key="14">
    <source>
        <dbReference type="PIRSR" id="PIRSR641708-1"/>
    </source>
</evidence>
<dbReference type="AlphaFoldDB" id="A0AAE0UCL6"/>
<dbReference type="GO" id="GO:0003723">
    <property type="term" value="F:RNA binding"/>
    <property type="evidence" value="ECO:0007669"/>
    <property type="project" value="InterPro"/>
</dbReference>
<sequence>MATDDAPPVPAPAAAAAADPVVETSNTESSNAADNGDRNDRGQKRGGRGRDNRNPNRDRNNPNNIKTGGFGSNKRDFMSKRDQVQDNRAAKRRKVIDGAADGNSYMSIPFSTDEIAAEERRPKRKVAVLIGYAGTGYHGIQINHKEKTIEGDLFAAFVKAGAISKANADDPKKSSLVRCARTDKGVHAAANVLSLKLIVEDEDIVEKINSHLPDQIKVWGIQRVTNGFSCYQACDSRWYEYLMPSYALLPPQPQSFLGKKIIDAAKEKGTYNEYVDRLDDVQNFWEEVEKNDIQPILEKMDPEIRAEVIRILHDTADQELTDDGEPSKPDTDVSKDVEMNDTLAEEENKATEAAATEATTEATTESTTTETQPAAAAPKAEREFTPVELAVREVKAAYVAAKRRYRVTPARLAKLQEALNQYLGTHNFHNYTILKSHNDPSARRHIKSFTVNPTPININDTEWLSLKVHGQSFMMHQIRKMVAMAVLIVRCGAPMSLINESYGPRRISIPKAPGLGLMLERPVFDVSNKKFKELGREPIDFGKWDDQIQKFKDEHIYKRMFELEEKENSFHLFFNQIDNFRTDYFLWVTPGGIEASHERSDRTAEKIPKALQAELGDEADGVAEDAAASN</sequence>
<dbReference type="InterPro" id="IPR041708">
    <property type="entry name" value="PUS1/PUS2-like"/>
</dbReference>
<dbReference type="GO" id="GO:0031120">
    <property type="term" value="P:snRNA pseudouridine synthesis"/>
    <property type="evidence" value="ECO:0007669"/>
    <property type="project" value="UniProtKB-ARBA"/>
</dbReference>
<dbReference type="FunFam" id="3.30.70.580:FF:000002">
    <property type="entry name" value="tRNA pseudouridine synthase"/>
    <property type="match status" value="1"/>
</dbReference>
<comment type="similarity">
    <text evidence="4">Belongs to the tRNA pseudouridine synthase TruA family.</text>
</comment>
<feature type="region of interest" description="Disordered" evidence="16">
    <location>
        <begin position="315"/>
        <end position="381"/>
    </location>
</feature>
<dbReference type="Gene3D" id="3.30.70.660">
    <property type="entry name" value="Pseudouridine synthase I, catalytic domain, C-terminal subdomain"/>
    <property type="match status" value="1"/>
</dbReference>
<feature type="compositionally biased region" description="Basic and acidic residues" evidence="16">
    <location>
        <begin position="73"/>
        <end position="89"/>
    </location>
</feature>
<evidence type="ECO:0000256" key="10">
    <source>
        <dbReference type="ARBA" id="ARBA00053072"/>
    </source>
</evidence>
<proteinExistence type="inferred from homology"/>
<organism evidence="18 19">
    <name type="scientific">Sordaria brevicollis</name>
    <dbReference type="NCBI Taxonomy" id="83679"/>
    <lineage>
        <taxon>Eukaryota</taxon>
        <taxon>Fungi</taxon>
        <taxon>Dikarya</taxon>
        <taxon>Ascomycota</taxon>
        <taxon>Pezizomycotina</taxon>
        <taxon>Sordariomycetes</taxon>
        <taxon>Sordariomycetidae</taxon>
        <taxon>Sordariales</taxon>
        <taxon>Sordariaceae</taxon>
        <taxon>Sordaria</taxon>
    </lineage>
</organism>
<dbReference type="InterPro" id="IPR020103">
    <property type="entry name" value="PsdUridine_synth_cat_dom_sf"/>
</dbReference>
<dbReference type="InterPro" id="IPR020094">
    <property type="entry name" value="TruA/RsuA/RluB/E/F_N"/>
</dbReference>
<evidence type="ECO:0000256" key="2">
    <source>
        <dbReference type="ARBA" id="ARBA00001832"/>
    </source>
</evidence>
<feature type="compositionally biased region" description="Basic and acidic residues" evidence="16">
    <location>
        <begin position="325"/>
        <end position="338"/>
    </location>
</feature>
<comment type="catalytic activity">
    <reaction evidence="9">
        <text>a uridine in tRNA = a pseudouridine in tRNA</text>
        <dbReference type="Rhea" id="RHEA:54572"/>
        <dbReference type="Rhea" id="RHEA-COMP:13339"/>
        <dbReference type="Rhea" id="RHEA-COMP:13934"/>
        <dbReference type="ChEBI" id="CHEBI:65314"/>
        <dbReference type="ChEBI" id="CHEBI:65315"/>
    </reaction>
</comment>
<reference evidence="18" key="1">
    <citation type="journal article" date="2023" name="Mol. Phylogenet. Evol.">
        <title>Genome-scale phylogeny and comparative genomics of the fungal order Sordariales.</title>
        <authorList>
            <person name="Hensen N."/>
            <person name="Bonometti L."/>
            <person name="Westerberg I."/>
            <person name="Brannstrom I.O."/>
            <person name="Guillou S."/>
            <person name="Cros-Aarteil S."/>
            <person name="Calhoun S."/>
            <person name="Haridas S."/>
            <person name="Kuo A."/>
            <person name="Mondo S."/>
            <person name="Pangilinan J."/>
            <person name="Riley R."/>
            <person name="LaButti K."/>
            <person name="Andreopoulos B."/>
            <person name="Lipzen A."/>
            <person name="Chen C."/>
            <person name="Yan M."/>
            <person name="Daum C."/>
            <person name="Ng V."/>
            <person name="Clum A."/>
            <person name="Steindorff A."/>
            <person name="Ohm R.A."/>
            <person name="Martin F."/>
            <person name="Silar P."/>
            <person name="Natvig D.O."/>
            <person name="Lalanne C."/>
            <person name="Gautier V."/>
            <person name="Ament-Velasquez S.L."/>
            <person name="Kruys A."/>
            <person name="Hutchinson M.I."/>
            <person name="Powell A.J."/>
            <person name="Barry K."/>
            <person name="Miller A.N."/>
            <person name="Grigoriev I.V."/>
            <person name="Debuchy R."/>
            <person name="Gladieux P."/>
            <person name="Hiltunen Thoren M."/>
            <person name="Johannesson H."/>
        </authorList>
    </citation>
    <scope>NUCLEOTIDE SEQUENCE</scope>
    <source>
        <strain evidence="18">FGSC 1904</strain>
    </source>
</reference>
<evidence type="ECO:0000256" key="3">
    <source>
        <dbReference type="ARBA" id="ARBA00004123"/>
    </source>
</evidence>
<comment type="caution">
    <text evidence="18">The sequence shown here is derived from an EMBL/GenBank/DDBJ whole genome shotgun (WGS) entry which is preliminary data.</text>
</comment>
<feature type="active site" description="Nucleophile" evidence="14">
    <location>
        <position position="183"/>
    </location>
</feature>
<feature type="domain" description="Pseudouridine synthase I TruA alpha/beta" evidence="17">
    <location>
        <begin position="418"/>
        <end position="525"/>
    </location>
</feature>
<evidence type="ECO:0000313" key="19">
    <source>
        <dbReference type="Proteomes" id="UP001281003"/>
    </source>
</evidence>
<dbReference type="FunFam" id="3.30.70.660:FF:000002">
    <property type="entry name" value="tRNA pseudouridine synthase"/>
    <property type="match status" value="1"/>
</dbReference>
<dbReference type="InterPro" id="IPR020095">
    <property type="entry name" value="PsdUridine_synth_TruA_C"/>
</dbReference>
<comment type="catalytic activity">
    <reaction evidence="1">
        <text>a uridine in mRNA = a pseudouridine in mRNA</text>
        <dbReference type="Rhea" id="RHEA:56644"/>
        <dbReference type="Rhea" id="RHEA-COMP:14658"/>
        <dbReference type="Rhea" id="RHEA-COMP:14659"/>
        <dbReference type="ChEBI" id="CHEBI:65314"/>
        <dbReference type="ChEBI" id="CHEBI:65315"/>
    </reaction>
</comment>
<keyword evidence="19" id="KW-1185">Reference proteome</keyword>
<evidence type="ECO:0000256" key="5">
    <source>
        <dbReference type="ARBA" id="ARBA00022664"/>
    </source>
</evidence>
<gene>
    <name evidence="18" type="ORF">B0T20DRAFT_409462</name>
</gene>
<evidence type="ECO:0000256" key="16">
    <source>
        <dbReference type="SAM" id="MobiDB-lite"/>
    </source>
</evidence>
<dbReference type="EMBL" id="JAUTDP010000005">
    <property type="protein sequence ID" value="KAK3399187.1"/>
    <property type="molecule type" value="Genomic_DNA"/>
</dbReference>
<dbReference type="GO" id="GO:0005634">
    <property type="term" value="C:nucleus"/>
    <property type="evidence" value="ECO:0007669"/>
    <property type="project" value="UniProtKB-SubCell"/>
</dbReference>
<accession>A0AAE0UCL6</accession>
<name>A0AAE0UCL6_SORBR</name>
<evidence type="ECO:0000256" key="1">
    <source>
        <dbReference type="ARBA" id="ARBA00001166"/>
    </source>
</evidence>
<evidence type="ECO:0000256" key="11">
    <source>
        <dbReference type="ARBA" id="ARBA00073968"/>
    </source>
</evidence>
<evidence type="ECO:0000256" key="4">
    <source>
        <dbReference type="ARBA" id="ARBA00009375"/>
    </source>
</evidence>
<dbReference type="GO" id="GO:0009982">
    <property type="term" value="F:pseudouridine synthase activity"/>
    <property type="evidence" value="ECO:0007669"/>
    <property type="project" value="InterPro"/>
</dbReference>
<dbReference type="GO" id="GO:1990481">
    <property type="term" value="P:mRNA pseudouridine synthesis"/>
    <property type="evidence" value="ECO:0007669"/>
    <property type="project" value="TreeGrafter"/>
</dbReference>
<evidence type="ECO:0000256" key="15">
    <source>
        <dbReference type="PIRSR" id="PIRSR641708-2"/>
    </source>
</evidence>
<evidence type="ECO:0000256" key="13">
    <source>
        <dbReference type="ARBA" id="ARBA00080858"/>
    </source>
</evidence>
<dbReference type="InterPro" id="IPR001406">
    <property type="entry name" value="PsdUridine_synth_TruA"/>
</dbReference>
<feature type="compositionally biased region" description="Polar residues" evidence="16">
    <location>
        <begin position="23"/>
        <end position="33"/>
    </location>
</feature>
<feature type="compositionally biased region" description="Low complexity" evidence="16">
    <location>
        <begin position="351"/>
        <end position="378"/>
    </location>
</feature>
<feature type="compositionally biased region" description="Basic and acidic residues" evidence="16">
    <location>
        <begin position="597"/>
        <end position="608"/>
    </location>
</feature>
<keyword evidence="7" id="KW-0413">Isomerase</keyword>
<dbReference type="PANTHER" id="PTHR11142:SF4">
    <property type="entry name" value="PSEUDOURIDYLATE SYNTHASE 1 HOMOLOG"/>
    <property type="match status" value="1"/>
</dbReference>
<evidence type="ECO:0000256" key="8">
    <source>
        <dbReference type="ARBA" id="ARBA00023242"/>
    </source>
</evidence>
<dbReference type="NCBIfam" id="TIGR00071">
    <property type="entry name" value="hisT_truA"/>
    <property type="match status" value="1"/>
</dbReference>
<comment type="catalytic activity">
    <reaction evidence="2">
        <text>uridine in snRNA = pseudouridine in snRNA</text>
        <dbReference type="Rhea" id="RHEA:51124"/>
        <dbReference type="Rhea" id="RHEA-COMP:12891"/>
        <dbReference type="Rhea" id="RHEA-COMP:12892"/>
        <dbReference type="ChEBI" id="CHEBI:65314"/>
        <dbReference type="ChEBI" id="CHEBI:65315"/>
    </reaction>
</comment>
<dbReference type="Proteomes" id="UP001281003">
    <property type="component" value="Unassembled WGS sequence"/>
</dbReference>
<evidence type="ECO:0000256" key="7">
    <source>
        <dbReference type="ARBA" id="ARBA00023235"/>
    </source>
</evidence>
<keyword evidence="6" id="KW-0819">tRNA processing</keyword>
<evidence type="ECO:0000256" key="12">
    <source>
        <dbReference type="ARBA" id="ARBA00079072"/>
    </source>
</evidence>
<feature type="compositionally biased region" description="Low complexity" evidence="16">
    <location>
        <begin position="1"/>
        <end position="22"/>
    </location>
</feature>
<dbReference type="SUPFAM" id="SSF55120">
    <property type="entry name" value="Pseudouridine synthase"/>
    <property type="match status" value="1"/>
</dbReference>
<dbReference type="GO" id="GO:0031119">
    <property type="term" value="P:tRNA pseudouridine synthesis"/>
    <property type="evidence" value="ECO:0007669"/>
    <property type="project" value="InterPro"/>
</dbReference>
<reference evidence="18" key="2">
    <citation type="submission" date="2023-07" db="EMBL/GenBank/DDBJ databases">
        <authorList>
            <consortium name="Lawrence Berkeley National Laboratory"/>
            <person name="Haridas S."/>
            <person name="Hensen N."/>
            <person name="Bonometti L."/>
            <person name="Westerberg I."/>
            <person name="Brannstrom I.O."/>
            <person name="Guillou S."/>
            <person name="Cros-Aarteil S."/>
            <person name="Calhoun S."/>
            <person name="Kuo A."/>
            <person name="Mondo S."/>
            <person name="Pangilinan J."/>
            <person name="Riley R."/>
            <person name="LaButti K."/>
            <person name="Andreopoulos B."/>
            <person name="Lipzen A."/>
            <person name="Chen C."/>
            <person name="Yanf M."/>
            <person name="Daum C."/>
            <person name="Ng V."/>
            <person name="Clum A."/>
            <person name="Steindorff A."/>
            <person name="Ohm R."/>
            <person name="Martin F."/>
            <person name="Silar P."/>
            <person name="Natvig D."/>
            <person name="Lalanne C."/>
            <person name="Gautier V."/>
            <person name="Ament-velasquez S.L."/>
            <person name="Kruys A."/>
            <person name="Hutchinson M.I."/>
            <person name="Powell A.J."/>
            <person name="Barry K."/>
            <person name="Miller A.N."/>
            <person name="Grigoriev I.V."/>
            <person name="Debuchy R."/>
            <person name="Gladieux P."/>
            <person name="Thoren M.H."/>
            <person name="Johannesson H."/>
        </authorList>
    </citation>
    <scope>NUCLEOTIDE SEQUENCE</scope>
    <source>
        <strain evidence="18">FGSC 1904</strain>
    </source>
</reference>
<dbReference type="CDD" id="cd02568">
    <property type="entry name" value="PseudoU_synth_PUS1_PUS2"/>
    <property type="match status" value="1"/>
</dbReference>
<evidence type="ECO:0000256" key="6">
    <source>
        <dbReference type="ARBA" id="ARBA00022694"/>
    </source>
</evidence>
<dbReference type="PANTHER" id="PTHR11142">
    <property type="entry name" value="PSEUDOURIDYLATE SYNTHASE"/>
    <property type="match status" value="1"/>
</dbReference>
<comment type="subcellular location">
    <subcellularLocation>
        <location evidence="3">Nucleus</location>
    </subcellularLocation>
</comment>
<keyword evidence="8" id="KW-0539">Nucleus</keyword>
<protein>
    <recommendedName>
        <fullName evidence="11">tRNA pseudouridine synthase 1</fullName>
    </recommendedName>
    <alternativeName>
        <fullName evidence="12">tRNA pseudouridylate synthase 1</fullName>
    </alternativeName>
    <alternativeName>
        <fullName evidence="13">tRNA-uridine isomerase 1</fullName>
    </alternativeName>
</protein>
<dbReference type="InterPro" id="IPR020097">
    <property type="entry name" value="PsdUridine_synth_TruA_a/b_dom"/>
</dbReference>
<dbReference type="Pfam" id="PF01416">
    <property type="entry name" value="PseudoU_synth_1"/>
    <property type="match status" value="1"/>
</dbReference>